<reference evidence="1 2" key="2">
    <citation type="submission" date="2018-11" db="EMBL/GenBank/DDBJ databases">
        <authorList>
            <consortium name="Pathogen Informatics"/>
        </authorList>
    </citation>
    <scope>NUCLEOTIDE SEQUENCE [LARGE SCALE GENOMIC DNA]</scope>
</reference>
<sequence length="238" mass="27363">MCVKVVHPELTFRAIIRRFDNDQHGNVQVSLRLHILDVQLADELSTEPDESYTDDVLDLQEDELCFLQSTQAELLFPQQDDPHPNYWVESRLPETLLRRWEHRAIESAEQGFVKKYLHGRLPHQGVKANDSRALRIALLGKPQIILAGTISMVEGIMSRVLDMVSHLIIDEGSDIWWHFIGTATRFTPIVTPAFLEAVQENFRFQRDHSGLLIAPGNGFISEEHWSMNKEFLDRIQGS</sequence>
<evidence type="ECO:0000313" key="1">
    <source>
        <dbReference type="EMBL" id="VDN41898.1"/>
    </source>
</evidence>
<reference evidence="3" key="1">
    <citation type="submission" date="2016-06" db="UniProtKB">
        <authorList>
            <consortium name="WormBaseParasite"/>
        </authorList>
    </citation>
    <scope>IDENTIFICATION</scope>
</reference>
<gene>
    <name evidence="1" type="ORF">GPUH_LOCUS23741</name>
</gene>
<dbReference type="WBParaSite" id="GPUH_0002377101-mRNA-1">
    <property type="protein sequence ID" value="GPUH_0002377101-mRNA-1"/>
    <property type="gene ID" value="GPUH_0002377101"/>
</dbReference>
<evidence type="ECO:0000313" key="3">
    <source>
        <dbReference type="WBParaSite" id="GPUH_0002377101-mRNA-1"/>
    </source>
</evidence>
<name>A0A183ES00_9BILA</name>
<dbReference type="Proteomes" id="UP000271098">
    <property type="component" value="Unassembled WGS sequence"/>
</dbReference>
<proteinExistence type="predicted"/>
<dbReference type="AlphaFoldDB" id="A0A183ES00"/>
<organism evidence="3">
    <name type="scientific">Gongylonema pulchrum</name>
    <dbReference type="NCBI Taxonomy" id="637853"/>
    <lineage>
        <taxon>Eukaryota</taxon>
        <taxon>Metazoa</taxon>
        <taxon>Ecdysozoa</taxon>
        <taxon>Nematoda</taxon>
        <taxon>Chromadorea</taxon>
        <taxon>Rhabditida</taxon>
        <taxon>Spirurina</taxon>
        <taxon>Spiruromorpha</taxon>
        <taxon>Spiruroidea</taxon>
        <taxon>Gongylonematidae</taxon>
        <taxon>Gongylonema</taxon>
    </lineage>
</organism>
<protein>
    <submittedName>
        <fullName evidence="3">Helicase C-terminal domain-containing protein</fullName>
    </submittedName>
</protein>
<dbReference type="OrthoDB" id="5871723at2759"/>
<accession>A0A183ES00</accession>
<evidence type="ECO:0000313" key="2">
    <source>
        <dbReference type="Proteomes" id="UP000271098"/>
    </source>
</evidence>
<dbReference type="EMBL" id="UYRT01098817">
    <property type="protein sequence ID" value="VDN41898.1"/>
    <property type="molecule type" value="Genomic_DNA"/>
</dbReference>
<keyword evidence="2" id="KW-1185">Reference proteome</keyword>